<evidence type="ECO:0000259" key="2">
    <source>
        <dbReference type="Pfam" id="PF13472"/>
    </source>
</evidence>
<reference evidence="3" key="1">
    <citation type="submission" date="2022-08" db="EMBL/GenBank/DDBJ databases">
        <title>Alicyclobacillus dauci DSM2870, complete genome.</title>
        <authorList>
            <person name="Wang Q."/>
            <person name="Cai R."/>
            <person name="Wang Z."/>
        </authorList>
    </citation>
    <scope>NUCLEOTIDE SEQUENCE</scope>
    <source>
        <strain evidence="3">DSM 28700</strain>
    </source>
</reference>
<dbReference type="GO" id="GO:0016787">
    <property type="term" value="F:hydrolase activity"/>
    <property type="evidence" value="ECO:0007669"/>
    <property type="project" value="UniProtKB-KW"/>
</dbReference>
<accession>A0ABY6Z4R4</accession>
<sequence>MEKHVHLALGDSITVGYEASQPSQTYIYHVSQAIRQRGLADETRLIAKNGWDSSQLVRALHTIPPAFWSNVSIATLLIGGNDLRSLLKRLWTPGPNPLSKPMIDMQVSYFERNYHVIAKALAEQVPTTVAMTIYNPVPNFPVAQMTFSQMNGIIRDAANKYQFPLVDLHTAFSGRESQYIHRYQRGILEDLMRPFLRPIHPNDAGHAVIAERVIACLPKTLDAPGKVSPSVDSPSKHQQAEYTPRVRRRGQT</sequence>
<protein>
    <submittedName>
        <fullName evidence="3">SGNH/GDSL hydrolase family protein</fullName>
    </submittedName>
</protein>
<dbReference type="CDD" id="cd00229">
    <property type="entry name" value="SGNH_hydrolase"/>
    <property type="match status" value="1"/>
</dbReference>
<dbReference type="InterPro" id="IPR036514">
    <property type="entry name" value="SGNH_hydro_sf"/>
</dbReference>
<keyword evidence="3" id="KW-0378">Hydrolase</keyword>
<dbReference type="Pfam" id="PF13472">
    <property type="entry name" value="Lipase_GDSL_2"/>
    <property type="match status" value="1"/>
</dbReference>
<name>A0ABY6Z4R4_9BACL</name>
<dbReference type="Proteomes" id="UP001164803">
    <property type="component" value="Chromosome"/>
</dbReference>
<dbReference type="EMBL" id="CP104064">
    <property type="protein sequence ID" value="WAH37648.1"/>
    <property type="molecule type" value="Genomic_DNA"/>
</dbReference>
<dbReference type="Gene3D" id="3.40.50.1110">
    <property type="entry name" value="SGNH hydrolase"/>
    <property type="match status" value="1"/>
</dbReference>
<keyword evidence="4" id="KW-1185">Reference proteome</keyword>
<proteinExistence type="predicted"/>
<feature type="region of interest" description="Disordered" evidence="1">
    <location>
        <begin position="225"/>
        <end position="252"/>
    </location>
</feature>
<gene>
    <name evidence="3" type="ORF">NZD86_03720</name>
</gene>
<evidence type="ECO:0000256" key="1">
    <source>
        <dbReference type="SAM" id="MobiDB-lite"/>
    </source>
</evidence>
<organism evidence="3 4">
    <name type="scientific">Alicyclobacillus dauci</name>
    <dbReference type="NCBI Taxonomy" id="1475485"/>
    <lineage>
        <taxon>Bacteria</taxon>
        <taxon>Bacillati</taxon>
        <taxon>Bacillota</taxon>
        <taxon>Bacilli</taxon>
        <taxon>Bacillales</taxon>
        <taxon>Alicyclobacillaceae</taxon>
        <taxon>Alicyclobacillus</taxon>
    </lineage>
</organism>
<dbReference type="RefSeq" id="WP_268045159.1">
    <property type="nucleotide sequence ID" value="NZ_CP104064.1"/>
</dbReference>
<dbReference type="SUPFAM" id="SSF52266">
    <property type="entry name" value="SGNH hydrolase"/>
    <property type="match status" value="1"/>
</dbReference>
<evidence type="ECO:0000313" key="3">
    <source>
        <dbReference type="EMBL" id="WAH37648.1"/>
    </source>
</evidence>
<feature type="domain" description="SGNH hydrolase-type esterase" evidence="2">
    <location>
        <begin position="8"/>
        <end position="208"/>
    </location>
</feature>
<dbReference type="InterPro" id="IPR013830">
    <property type="entry name" value="SGNH_hydro"/>
</dbReference>
<evidence type="ECO:0000313" key="4">
    <source>
        <dbReference type="Proteomes" id="UP001164803"/>
    </source>
</evidence>